<name>A0A8J2Z807_9PROT</name>
<evidence type="ECO:0000256" key="2">
    <source>
        <dbReference type="ARBA" id="ARBA00009142"/>
    </source>
</evidence>
<dbReference type="Pfam" id="PF01925">
    <property type="entry name" value="TauE"/>
    <property type="match status" value="1"/>
</dbReference>
<comment type="subcellular location">
    <subcellularLocation>
        <location evidence="1 8">Cell membrane</location>
        <topology evidence="1 8">Multi-pass membrane protein</topology>
    </subcellularLocation>
</comment>
<evidence type="ECO:0000313" key="9">
    <source>
        <dbReference type="EMBL" id="GGG18018.1"/>
    </source>
</evidence>
<keyword evidence="6 8" id="KW-1133">Transmembrane helix</keyword>
<evidence type="ECO:0000256" key="7">
    <source>
        <dbReference type="ARBA" id="ARBA00023136"/>
    </source>
</evidence>
<evidence type="ECO:0000256" key="1">
    <source>
        <dbReference type="ARBA" id="ARBA00004651"/>
    </source>
</evidence>
<dbReference type="GO" id="GO:0005886">
    <property type="term" value="C:plasma membrane"/>
    <property type="evidence" value="ECO:0007669"/>
    <property type="project" value="UniProtKB-SubCell"/>
</dbReference>
<dbReference type="PANTHER" id="PTHR30269:SF37">
    <property type="entry name" value="MEMBRANE TRANSPORTER PROTEIN"/>
    <property type="match status" value="1"/>
</dbReference>
<feature type="transmembrane region" description="Helical" evidence="8">
    <location>
        <begin position="178"/>
        <end position="197"/>
    </location>
</feature>
<comment type="similarity">
    <text evidence="2 8">Belongs to the 4-toluene sulfonate uptake permease (TSUP) (TC 2.A.102) family.</text>
</comment>
<keyword evidence="4 8" id="KW-1003">Cell membrane</keyword>
<keyword evidence="3" id="KW-0813">Transport</keyword>
<feature type="transmembrane region" description="Helical" evidence="8">
    <location>
        <begin position="230"/>
        <end position="250"/>
    </location>
</feature>
<keyword evidence="10" id="KW-1185">Reference proteome</keyword>
<evidence type="ECO:0000256" key="4">
    <source>
        <dbReference type="ARBA" id="ARBA00022475"/>
    </source>
</evidence>
<evidence type="ECO:0000256" key="8">
    <source>
        <dbReference type="RuleBase" id="RU363041"/>
    </source>
</evidence>
<feature type="transmembrane region" description="Helical" evidence="8">
    <location>
        <begin position="55"/>
        <end position="73"/>
    </location>
</feature>
<dbReference type="Proteomes" id="UP000597507">
    <property type="component" value="Unassembled WGS sequence"/>
</dbReference>
<sequence length="257" mass="25671">MGDPFHALPGAEAMLGVALAAVLGGLSRGFSGFGAALVFVPLASAAVGPREAVPVLALLESFAVLVFLPNAWRLSDRREAGLMAAGAVAGVPVGAAVLASAEPVALRWGLAGLVLAAVALLASGWRYRGRPAPPLTLAVGGVGGVMSGAAMLGGVAPATYWLGGARASAARVRANMNLYFAALTAVVVGAYAVAGLLGWRTGWLALAAGPSYALGLVLGTRLFGLASERVFRLAAYGLILASGVAGMPVWDGIWGGR</sequence>
<accession>A0A8J2Z807</accession>
<evidence type="ECO:0000313" key="10">
    <source>
        <dbReference type="Proteomes" id="UP000597507"/>
    </source>
</evidence>
<protein>
    <recommendedName>
        <fullName evidence="8">Probable membrane transporter protein</fullName>
    </recommendedName>
</protein>
<comment type="caution">
    <text evidence="9">The sequence shown here is derived from an EMBL/GenBank/DDBJ whole genome shotgun (WGS) entry which is preliminary data.</text>
</comment>
<feature type="transmembrane region" description="Helical" evidence="8">
    <location>
        <begin position="204"/>
        <end position="224"/>
    </location>
</feature>
<feature type="transmembrane region" description="Helical" evidence="8">
    <location>
        <begin position="137"/>
        <end position="158"/>
    </location>
</feature>
<dbReference type="InterPro" id="IPR052017">
    <property type="entry name" value="TSUP"/>
</dbReference>
<reference evidence="9 10" key="1">
    <citation type="journal article" date="2014" name="Int. J. Syst. Evol. Microbiol.">
        <title>Complete genome sequence of Corynebacterium casei LMG S-19264T (=DSM 44701T), isolated from a smear-ripened cheese.</title>
        <authorList>
            <consortium name="US DOE Joint Genome Institute (JGI-PGF)"/>
            <person name="Walter F."/>
            <person name="Albersmeier A."/>
            <person name="Kalinowski J."/>
            <person name="Ruckert C."/>
        </authorList>
    </citation>
    <scope>NUCLEOTIDE SEQUENCE [LARGE SCALE GENOMIC DNA]</scope>
    <source>
        <strain evidence="9 10">CGMCC 1.16330</strain>
    </source>
</reference>
<evidence type="ECO:0000256" key="5">
    <source>
        <dbReference type="ARBA" id="ARBA00022692"/>
    </source>
</evidence>
<feature type="transmembrane region" description="Helical" evidence="8">
    <location>
        <begin position="80"/>
        <end position="99"/>
    </location>
</feature>
<gene>
    <name evidence="9" type="ORF">GCM10010964_02820</name>
</gene>
<dbReference type="AlphaFoldDB" id="A0A8J2Z807"/>
<proteinExistence type="inferred from homology"/>
<dbReference type="RefSeq" id="WP_188897666.1">
    <property type="nucleotide sequence ID" value="NZ_BMKS01000001.1"/>
</dbReference>
<organism evidence="9 10">
    <name type="scientific">Caldovatus sediminis</name>
    <dbReference type="NCBI Taxonomy" id="2041189"/>
    <lineage>
        <taxon>Bacteria</taxon>
        <taxon>Pseudomonadati</taxon>
        <taxon>Pseudomonadota</taxon>
        <taxon>Alphaproteobacteria</taxon>
        <taxon>Acetobacterales</taxon>
        <taxon>Roseomonadaceae</taxon>
        <taxon>Caldovatus</taxon>
    </lineage>
</organism>
<dbReference type="PANTHER" id="PTHR30269">
    <property type="entry name" value="TRANSMEMBRANE PROTEIN YFCA"/>
    <property type="match status" value="1"/>
</dbReference>
<keyword evidence="7 8" id="KW-0472">Membrane</keyword>
<evidence type="ECO:0000256" key="6">
    <source>
        <dbReference type="ARBA" id="ARBA00022989"/>
    </source>
</evidence>
<feature type="transmembrane region" description="Helical" evidence="8">
    <location>
        <begin position="105"/>
        <end position="125"/>
    </location>
</feature>
<evidence type="ECO:0000256" key="3">
    <source>
        <dbReference type="ARBA" id="ARBA00022448"/>
    </source>
</evidence>
<dbReference type="EMBL" id="BMKS01000001">
    <property type="protein sequence ID" value="GGG18018.1"/>
    <property type="molecule type" value="Genomic_DNA"/>
</dbReference>
<dbReference type="InterPro" id="IPR002781">
    <property type="entry name" value="TM_pro_TauE-like"/>
</dbReference>
<keyword evidence="5 8" id="KW-0812">Transmembrane</keyword>